<name>A0A8S0WZX5_CYCAE</name>
<keyword evidence="2" id="KW-1185">Reference proteome</keyword>
<reference evidence="1 2" key="1">
    <citation type="submission" date="2020-01" db="EMBL/GenBank/DDBJ databases">
        <authorList>
            <person name="Gupta K D."/>
        </authorList>
    </citation>
    <scope>NUCLEOTIDE SEQUENCE [LARGE SCALE GENOMIC DNA]</scope>
</reference>
<dbReference type="Proteomes" id="UP000467700">
    <property type="component" value="Unassembled WGS sequence"/>
</dbReference>
<evidence type="ECO:0000313" key="2">
    <source>
        <dbReference type="Proteomes" id="UP000467700"/>
    </source>
</evidence>
<accession>A0A8S0WZX5</accession>
<sequence>MGYKSRTSRLGTVGRQLTLQKRPCRRAHAKLFSVSWITRIIYSMPWLFTSLPDTYQKAKELALELLRKYLNVPGVLASDIYLKYGIKHKARTDWAYLPPRLYTQVVSGNWEELRIYHKDGRQVDKDEEAKKGQAGCVVIFRLGDTARTPPRGAGSRYAVYTLPETYAEAKEVALRGLWRFMKKKDATVADITLRAVVKNQEDEWVAAVLPIGQGWKDTVIELTRKYQNLEILVLELNT</sequence>
<dbReference type="EMBL" id="CACVBS010000038">
    <property type="protein sequence ID" value="CAA7263028.1"/>
    <property type="molecule type" value="Genomic_DNA"/>
</dbReference>
<dbReference type="AlphaFoldDB" id="A0A8S0WZX5"/>
<comment type="caution">
    <text evidence="1">The sequence shown here is derived from an EMBL/GenBank/DDBJ whole genome shotgun (WGS) entry which is preliminary data.</text>
</comment>
<organism evidence="1 2">
    <name type="scientific">Cyclocybe aegerita</name>
    <name type="common">Black poplar mushroom</name>
    <name type="synonym">Agrocybe aegerita</name>
    <dbReference type="NCBI Taxonomy" id="1973307"/>
    <lineage>
        <taxon>Eukaryota</taxon>
        <taxon>Fungi</taxon>
        <taxon>Dikarya</taxon>
        <taxon>Basidiomycota</taxon>
        <taxon>Agaricomycotina</taxon>
        <taxon>Agaricomycetes</taxon>
        <taxon>Agaricomycetidae</taxon>
        <taxon>Agaricales</taxon>
        <taxon>Agaricineae</taxon>
        <taxon>Bolbitiaceae</taxon>
        <taxon>Cyclocybe</taxon>
    </lineage>
</organism>
<evidence type="ECO:0000313" key="1">
    <source>
        <dbReference type="EMBL" id="CAA7263028.1"/>
    </source>
</evidence>
<protein>
    <submittedName>
        <fullName evidence="1">Uncharacterized protein</fullName>
    </submittedName>
</protein>
<gene>
    <name evidence="1" type="ORF">AAE3_LOCUS5258</name>
</gene>
<dbReference type="OrthoDB" id="3063824at2759"/>
<proteinExistence type="predicted"/>